<organism evidence="2">
    <name type="scientific">marine sediment metagenome</name>
    <dbReference type="NCBI Taxonomy" id="412755"/>
    <lineage>
        <taxon>unclassified sequences</taxon>
        <taxon>metagenomes</taxon>
        <taxon>ecological metagenomes</taxon>
    </lineage>
</organism>
<feature type="region of interest" description="Disordered" evidence="1">
    <location>
        <begin position="1"/>
        <end position="32"/>
    </location>
</feature>
<dbReference type="EMBL" id="BART01026269">
    <property type="protein sequence ID" value="GAG94868.1"/>
    <property type="molecule type" value="Genomic_DNA"/>
</dbReference>
<sequence>MHESPQNESEEVDIQSIADSIRSDSNVSVSTIHSRRSLQMLVSKAKKRLSDSDKKKSLNVIDEGKSSGGEMSMKIPLTITHKEDDGARLAETKSLNKLPFKNRNPAL</sequence>
<evidence type="ECO:0000256" key="1">
    <source>
        <dbReference type="SAM" id="MobiDB-lite"/>
    </source>
</evidence>
<reference evidence="2" key="1">
    <citation type="journal article" date="2014" name="Front. Microbiol.">
        <title>High frequency of phylogenetically diverse reductive dehalogenase-homologous genes in deep subseafloor sedimentary metagenomes.</title>
        <authorList>
            <person name="Kawai M."/>
            <person name="Futagami T."/>
            <person name="Toyoda A."/>
            <person name="Takaki Y."/>
            <person name="Nishi S."/>
            <person name="Hori S."/>
            <person name="Arai W."/>
            <person name="Tsubouchi T."/>
            <person name="Morono Y."/>
            <person name="Uchiyama I."/>
            <person name="Ito T."/>
            <person name="Fujiyama A."/>
            <person name="Inagaki F."/>
            <person name="Takami H."/>
        </authorList>
    </citation>
    <scope>NUCLEOTIDE SEQUENCE</scope>
    <source>
        <strain evidence="2">Expedition CK06-06</strain>
    </source>
</reference>
<name>X1CF44_9ZZZZ</name>
<protein>
    <submittedName>
        <fullName evidence="2">Uncharacterized protein</fullName>
    </submittedName>
</protein>
<comment type="caution">
    <text evidence="2">The sequence shown here is derived from an EMBL/GenBank/DDBJ whole genome shotgun (WGS) entry which is preliminary data.</text>
</comment>
<gene>
    <name evidence="2" type="ORF">S01H4_46915</name>
</gene>
<accession>X1CF44</accession>
<evidence type="ECO:0000313" key="2">
    <source>
        <dbReference type="EMBL" id="GAG94868.1"/>
    </source>
</evidence>
<feature type="region of interest" description="Disordered" evidence="1">
    <location>
        <begin position="88"/>
        <end position="107"/>
    </location>
</feature>
<feature type="compositionally biased region" description="Polar residues" evidence="1">
    <location>
        <begin position="23"/>
        <end position="32"/>
    </location>
</feature>
<feature type="region of interest" description="Disordered" evidence="1">
    <location>
        <begin position="46"/>
        <end position="74"/>
    </location>
</feature>
<dbReference type="AlphaFoldDB" id="X1CF44"/>
<proteinExistence type="predicted"/>